<dbReference type="AlphaFoldDB" id="A0AAE0DHY0"/>
<proteinExistence type="predicted"/>
<feature type="region of interest" description="Disordered" evidence="1">
    <location>
        <begin position="47"/>
        <end position="91"/>
    </location>
</feature>
<comment type="caution">
    <text evidence="2">The sequence shown here is derived from an EMBL/GenBank/DDBJ whole genome shotgun (WGS) entry which is preliminary data.</text>
</comment>
<evidence type="ECO:0000313" key="3">
    <source>
        <dbReference type="Proteomes" id="UP001276659"/>
    </source>
</evidence>
<protein>
    <submittedName>
        <fullName evidence="2">Uncharacterized protein</fullName>
    </submittedName>
</protein>
<feature type="compositionally biased region" description="Basic and acidic residues" evidence="1">
    <location>
        <begin position="77"/>
        <end position="91"/>
    </location>
</feature>
<reference evidence="2" key="1">
    <citation type="submission" date="2022-11" db="EMBL/GenBank/DDBJ databases">
        <title>Chromosomal genome sequence assembly and mating type (MAT) locus characterization of the leprose asexual lichenized fungus Lepraria neglecta (Nyl.) Erichsen.</title>
        <authorList>
            <person name="Allen J.L."/>
            <person name="Pfeffer B."/>
        </authorList>
    </citation>
    <scope>NUCLEOTIDE SEQUENCE</scope>
    <source>
        <strain evidence="2">Allen 5258</strain>
    </source>
</reference>
<organism evidence="2 3">
    <name type="scientific">Lepraria neglecta</name>
    <dbReference type="NCBI Taxonomy" id="209136"/>
    <lineage>
        <taxon>Eukaryota</taxon>
        <taxon>Fungi</taxon>
        <taxon>Dikarya</taxon>
        <taxon>Ascomycota</taxon>
        <taxon>Pezizomycotina</taxon>
        <taxon>Lecanoromycetes</taxon>
        <taxon>OSLEUM clade</taxon>
        <taxon>Lecanoromycetidae</taxon>
        <taxon>Lecanorales</taxon>
        <taxon>Lecanorineae</taxon>
        <taxon>Stereocaulaceae</taxon>
        <taxon>Lepraria</taxon>
    </lineage>
</organism>
<keyword evidence="3" id="KW-1185">Reference proteome</keyword>
<dbReference type="Proteomes" id="UP001276659">
    <property type="component" value="Unassembled WGS sequence"/>
</dbReference>
<feature type="compositionally biased region" description="Basic residues" evidence="1">
    <location>
        <begin position="60"/>
        <end position="70"/>
    </location>
</feature>
<evidence type="ECO:0000256" key="1">
    <source>
        <dbReference type="SAM" id="MobiDB-lite"/>
    </source>
</evidence>
<gene>
    <name evidence="2" type="ORF">OEA41_009631</name>
</gene>
<dbReference type="EMBL" id="JASNWA010000009">
    <property type="protein sequence ID" value="KAK3170244.1"/>
    <property type="molecule type" value="Genomic_DNA"/>
</dbReference>
<evidence type="ECO:0000313" key="2">
    <source>
        <dbReference type="EMBL" id="KAK3170244.1"/>
    </source>
</evidence>
<name>A0AAE0DHY0_9LECA</name>
<sequence>MCIMAAHHEEILLRESRPKTSEAFKHTARGLEAIGFNAQASMYHVDREYSPESDDERADKKKNKQKKSFLKKLVGGGKEKARRSEEAKAAV</sequence>
<accession>A0AAE0DHY0</accession>